<name>A0A8T8HYE6_9PSEU</name>
<accession>A0A8T8HYE6</accession>
<protein>
    <submittedName>
        <fullName evidence="1">Uncharacterized protein</fullName>
    </submittedName>
</protein>
<dbReference type="InterPro" id="IPR017853">
    <property type="entry name" value="GH"/>
</dbReference>
<dbReference type="SUPFAM" id="SSF51445">
    <property type="entry name" value="(Trans)glycosidases"/>
    <property type="match status" value="1"/>
</dbReference>
<dbReference type="InterPro" id="IPR029455">
    <property type="entry name" value="GHL15"/>
</dbReference>
<dbReference type="EMBL" id="CP072788">
    <property type="protein sequence ID" value="QTR03562.1"/>
    <property type="molecule type" value="Genomic_DNA"/>
</dbReference>
<evidence type="ECO:0000313" key="1">
    <source>
        <dbReference type="EMBL" id="QTR03562.1"/>
    </source>
</evidence>
<dbReference type="InterPro" id="IPR013785">
    <property type="entry name" value="Aldolase_TIM"/>
</dbReference>
<reference evidence="1" key="1">
    <citation type="submission" date="2021-04" db="EMBL/GenBank/DDBJ databases">
        <title>Saccharothrix algeriensis WGS.</title>
        <authorList>
            <person name="Stuskova K."/>
            <person name="Hakalova E."/>
            <person name="Tebbal A.B."/>
            <person name="Eichmeier A."/>
        </authorList>
    </citation>
    <scope>NUCLEOTIDE SEQUENCE</scope>
    <source>
        <strain evidence="1">NRRL B-24137</strain>
    </source>
</reference>
<dbReference type="AlphaFoldDB" id="A0A8T8HYE6"/>
<dbReference type="Proteomes" id="UP000671828">
    <property type="component" value="Chromosome"/>
</dbReference>
<gene>
    <name evidence="1" type="ORF">J7S33_00365</name>
</gene>
<dbReference type="Gene3D" id="3.20.20.70">
    <property type="entry name" value="Aldolase class I"/>
    <property type="match status" value="1"/>
</dbReference>
<proteinExistence type="predicted"/>
<dbReference type="Pfam" id="PF14885">
    <property type="entry name" value="GHL15"/>
    <property type="match status" value="1"/>
</dbReference>
<sequence length="409" mass="46335">MRWRWWRPRYCSRRRGAPRRGAPAAPPTTRSYLGQGDAHSFWLHFKGTPVSDEMAAEEARRHKYIVLNAWEGDLLGKLKAANRDVQVYVYKDLSSTRGYTCRDGVDDEHLPTGVPYCLADREHPEWFLLDPDGKRIEYDGYPEHWQMDVGNTAYQDLWAANVIEDSKATGFDGVFLDNALFPCDAYHPGRCPAKYPTDTGFQDAYKSMLANIEHRFSAANLKTVANMSNARFHDGAWDAYLEHLDGGFDEWWLVFGDDDFLHEYDQGWSRQVAEVASNERRGKITWVQPHFSPGQERPLRYAMAGYFLVTGHRAAIAEVAKPDDYGDPNARHPMYDWDLGTAHDAYRSIAPNVFRRDFTCGAAVVNANPTGSDPVRVDLGATYLDEDDAEVVAVELPGTSGTVLRKPCR</sequence>
<organism evidence="1 2">
    <name type="scientific">Saccharothrix algeriensis</name>
    <dbReference type="NCBI Taxonomy" id="173560"/>
    <lineage>
        <taxon>Bacteria</taxon>
        <taxon>Bacillati</taxon>
        <taxon>Actinomycetota</taxon>
        <taxon>Actinomycetes</taxon>
        <taxon>Pseudonocardiales</taxon>
        <taxon>Pseudonocardiaceae</taxon>
        <taxon>Saccharothrix</taxon>
    </lineage>
</organism>
<evidence type="ECO:0000313" key="2">
    <source>
        <dbReference type="Proteomes" id="UP000671828"/>
    </source>
</evidence>